<sequence length="44" mass="5245">MIQDAYDGNHSRYGVRKLRKSIIREYDDQFSPVASNTVERLMRQ</sequence>
<protein>
    <submittedName>
        <fullName evidence="2">IS3 family transposase</fullName>
    </submittedName>
</protein>
<accession>A0ABV7ZND7</accession>
<dbReference type="Pfam" id="PF13276">
    <property type="entry name" value="HTH_21"/>
    <property type="match status" value="1"/>
</dbReference>
<evidence type="ECO:0000313" key="3">
    <source>
        <dbReference type="Proteomes" id="UP001595751"/>
    </source>
</evidence>
<keyword evidence="3" id="KW-1185">Reference proteome</keyword>
<organism evidence="2 3">
    <name type="scientific">Corynebacterium hansenii</name>
    <dbReference type="NCBI Taxonomy" id="394964"/>
    <lineage>
        <taxon>Bacteria</taxon>
        <taxon>Bacillati</taxon>
        <taxon>Actinomycetota</taxon>
        <taxon>Actinomycetes</taxon>
        <taxon>Mycobacteriales</taxon>
        <taxon>Corynebacteriaceae</taxon>
        <taxon>Corynebacterium</taxon>
    </lineage>
</organism>
<name>A0ABV7ZND7_9CORY</name>
<feature type="domain" description="HTH-like" evidence="1">
    <location>
        <begin position="2"/>
        <end position="44"/>
    </location>
</feature>
<evidence type="ECO:0000259" key="1">
    <source>
        <dbReference type="Pfam" id="PF13276"/>
    </source>
</evidence>
<dbReference type="Proteomes" id="UP001595751">
    <property type="component" value="Unassembled WGS sequence"/>
</dbReference>
<comment type="caution">
    <text evidence="2">The sequence shown here is derived from an EMBL/GenBank/DDBJ whole genome shotgun (WGS) entry which is preliminary data.</text>
</comment>
<proteinExistence type="predicted"/>
<dbReference type="RefSeq" id="WP_377748410.1">
    <property type="nucleotide sequence ID" value="NZ_JBHRZN010000001.1"/>
</dbReference>
<reference evidence="3" key="1">
    <citation type="journal article" date="2019" name="Int. J. Syst. Evol. Microbiol.">
        <title>The Global Catalogue of Microorganisms (GCM) 10K type strain sequencing project: providing services to taxonomists for standard genome sequencing and annotation.</title>
        <authorList>
            <consortium name="The Broad Institute Genomics Platform"/>
            <consortium name="The Broad Institute Genome Sequencing Center for Infectious Disease"/>
            <person name="Wu L."/>
            <person name="Ma J."/>
        </authorList>
    </citation>
    <scope>NUCLEOTIDE SEQUENCE [LARGE SCALE GENOMIC DNA]</scope>
    <source>
        <strain evidence="3">CCUG 53252</strain>
    </source>
</reference>
<gene>
    <name evidence="2" type="ORF">ACFORJ_01170</name>
</gene>
<dbReference type="InterPro" id="IPR025948">
    <property type="entry name" value="HTH-like_dom"/>
</dbReference>
<evidence type="ECO:0000313" key="2">
    <source>
        <dbReference type="EMBL" id="MFC3848782.1"/>
    </source>
</evidence>
<dbReference type="EMBL" id="JBHRZN010000001">
    <property type="protein sequence ID" value="MFC3848782.1"/>
    <property type="molecule type" value="Genomic_DNA"/>
</dbReference>